<feature type="domain" description="EGF-like" evidence="2">
    <location>
        <begin position="93"/>
        <end position="137"/>
    </location>
</feature>
<name>A0A820D7L2_9BILA</name>
<dbReference type="CDD" id="cd00053">
    <property type="entry name" value="EGF"/>
    <property type="match status" value="1"/>
</dbReference>
<organism evidence="5 6">
    <name type="scientific">Rotaria magnacalcarata</name>
    <dbReference type="NCBI Taxonomy" id="392030"/>
    <lineage>
        <taxon>Eukaryota</taxon>
        <taxon>Metazoa</taxon>
        <taxon>Spiralia</taxon>
        <taxon>Gnathifera</taxon>
        <taxon>Rotifera</taxon>
        <taxon>Eurotatoria</taxon>
        <taxon>Bdelloidea</taxon>
        <taxon>Philodinida</taxon>
        <taxon>Philodinidae</taxon>
        <taxon>Rotaria</taxon>
    </lineage>
</organism>
<evidence type="ECO:0000313" key="4">
    <source>
        <dbReference type="EMBL" id="CAF2095108.1"/>
    </source>
</evidence>
<protein>
    <recommendedName>
        <fullName evidence="2">EGF-like domain-containing protein</fullName>
    </recommendedName>
</protein>
<reference evidence="5" key="1">
    <citation type="submission" date="2021-02" db="EMBL/GenBank/DDBJ databases">
        <authorList>
            <person name="Nowell W R."/>
        </authorList>
    </citation>
    <scope>NUCLEOTIDE SEQUENCE</scope>
</reference>
<gene>
    <name evidence="3" type="ORF">KQP761_LOCUS25131</name>
    <name evidence="5" type="ORF">UXM345_LOCUS29501</name>
    <name evidence="4" type="ORF">XDN619_LOCUS17523</name>
</gene>
<dbReference type="Proteomes" id="UP000663887">
    <property type="component" value="Unassembled WGS sequence"/>
</dbReference>
<accession>A0A820D7L2</accession>
<sequence length="251" mass="28248">MTLNYRASWIFPIKFPFLPVYHPAAVLKVPFDNVQPIQTCRSPFIHGQYFNYINNPNSGTARSNKNIGGLLENGSDSICLCRLGRFGARCYLRHTLCDSNPCLNNGQCLPWDPSLVTASQKNAICICPPGYMGAHSIPPSILIHLITFPPGSIGLELNRMSIMKKLAFDQDSLVLNTSFSFNLTLMQISTNYYLIILQEHGTVSGHISTQIVPSNRCHSINEIFNETFATQHILKRIKRYRIPCEQSINLM</sequence>
<dbReference type="Gene3D" id="2.10.25.10">
    <property type="entry name" value="Laminin"/>
    <property type="match status" value="1"/>
</dbReference>
<dbReference type="SUPFAM" id="SSF57196">
    <property type="entry name" value="EGF/Laminin"/>
    <property type="match status" value="1"/>
</dbReference>
<dbReference type="EMBL" id="CAJOBF010007275">
    <property type="protein sequence ID" value="CAF4228459.1"/>
    <property type="molecule type" value="Genomic_DNA"/>
</dbReference>
<comment type="caution">
    <text evidence="1">Lacks conserved residue(s) required for the propagation of feature annotation.</text>
</comment>
<dbReference type="PROSITE" id="PS50026">
    <property type="entry name" value="EGF_3"/>
    <property type="match status" value="1"/>
</dbReference>
<dbReference type="EMBL" id="CAJNRG010007451">
    <property type="protein sequence ID" value="CAF2095108.1"/>
    <property type="molecule type" value="Genomic_DNA"/>
</dbReference>
<keyword evidence="1" id="KW-0245">EGF-like domain</keyword>
<dbReference type="EMBL" id="CAJNOW010013819">
    <property type="protein sequence ID" value="CAF1624614.1"/>
    <property type="molecule type" value="Genomic_DNA"/>
</dbReference>
<evidence type="ECO:0000313" key="3">
    <source>
        <dbReference type="EMBL" id="CAF1624614.1"/>
    </source>
</evidence>
<dbReference type="Pfam" id="PF00008">
    <property type="entry name" value="EGF"/>
    <property type="match status" value="1"/>
</dbReference>
<dbReference type="Proteomes" id="UP000663834">
    <property type="component" value="Unassembled WGS sequence"/>
</dbReference>
<comment type="caution">
    <text evidence="5">The sequence shown here is derived from an EMBL/GenBank/DDBJ whole genome shotgun (WGS) entry which is preliminary data.</text>
</comment>
<evidence type="ECO:0000259" key="2">
    <source>
        <dbReference type="PROSITE" id="PS50026"/>
    </source>
</evidence>
<proteinExistence type="predicted"/>
<dbReference type="Proteomes" id="UP000663842">
    <property type="component" value="Unassembled WGS sequence"/>
</dbReference>
<evidence type="ECO:0000313" key="6">
    <source>
        <dbReference type="Proteomes" id="UP000663842"/>
    </source>
</evidence>
<evidence type="ECO:0000313" key="5">
    <source>
        <dbReference type="EMBL" id="CAF4228459.1"/>
    </source>
</evidence>
<evidence type="ECO:0000256" key="1">
    <source>
        <dbReference type="PROSITE-ProRule" id="PRU00076"/>
    </source>
</evidence>
<dbReference type="AlphaFoldDB" id="A0A820D7L2"/>
<dbReference type="InterPro" id="IPR000742">
    <property type="entry name" value="EGF"/>
</dbReference>